<reference evidence="6 7" key="1">
    <citation type="submission" date="2015-10" db="EMBL/GenBank/DDBJ databases">
        <title>Full genome of DAOMC 229536 Phialocephala scopiformis, a fungal endophyte of spruce producing the potent anti-insectan compound rugulosin.</title>
        <authorList>
            <consortium name="DOE Joint Genome Institute"/>
            <person name="Walker A.K."/>
            <person name="Frasz S.L."/>
            <person name="Seifert K.A."/>
            <person name="Miller J.D."/>
            <person name="Mondo S.J."/>
            <person name="Labutti K."/>
            <person name="Lipzen A."/>
            <person name="Dockter R."/>
            <person name="Kennedy M."/>
            <person name="Grigoriev I.V."/>
            <person name="Spatafora J.W."/>
        </authorList>
    </citation>
    <scope>NUCLEOTIDE SEQUENCE [LARGE SCALE GENOMIC DNA]</scope>
    <source>
        <strain evidence="6 7">CBS 120377</strain>
    </source>
</reference>
<comment type="subcellular location">
    <subcellularLocation>
        <location evidence="1">Nucleus</location>
    </subcellularLocation>
</comment>
<sequence>MPPKGARGGAARGRGRGRGKATAPAAPSAMEGLIGESANEPSSQSTLEDSSLPSAKITTPQHLLDDNSVPSPNSSPVSIPTETPAPTPARAPIPRSEPTVSSSSHVGEPSTRGGRGGARGAKPAAASRFKPKNVRSDASKLKEIAEREEAKLHQLAVEKAREQARLLRGRGRLARGRGDVMGRRVATASGIFSIAPEALKSNPEFASKFKSGGGGGGSSSGVKKEVGASSRAGGPGGSRGGESRSQDYEPRYPDQDEDTPRIDIETINISSDDEEPVFAGFRPALNGKAKAGSSKGGLKPVRLHREEHKERVTLVNTEPTTKPPPEDDDEELPTIDELRSAKATRINEPSSPKATFIKYEVDDGDMQMSFRSGKPPPSASPDAKRKLQESNAFIPPIELDTIPEGSAEANAKAKKEQKQRTATKKADKKPVLQTAQDKAEYERHLQDVAILADELGGLQGNLRDIGKGKDVEGDVEMGGTLAEDDKKSGRLYLFQFPPVLPELYNPIHGKPKSPAEVKAEELAKAEEEKKAAEAAAKAEAKGKSKSKAADTNTDAVEIKVETTPALSPEDRKKKEEEEKRKKRQGFVKEQGYIGKLIVRESGRVELSWGGTSLLVGRGVDAGFLTTGVVVDSQERGPPGGGVPEGQAMSMGQIMGKFVVTPDWQKMA</sequence>
<dbReference type="OrthoDB" id="5836119at2759"/>
<keyword evidence="3" id="KW-0804">Transcription</keyword>
<evidence type="ECO:0000256" key="2">
    <source>
        <dbReference type="ARBA" id="ARBA00022478"/>
    </source>
</evidence>
<feature type="region of interest" description="Disordered" evidence="5">
    <location>
        <begin position="202"/>
        <end position="437"/>
    </location>
</feature>
<protein>
    <submittedName>
        <fullName evidence="6">Uncharacterized protein</fullName>
    </submittedName>
</protein>
<evidence type="ECO:0000313" key="6">
    <source>
        <dbReference type="EMBL" id="KUJ10058.1"/>
    </source>
</evidence>
<organism evidence="6 7">
    <name type="scientific">Mollisia scopiformis</name>
    <name type="common">Conifer needle endophyte fungus</name>
    <name type="synonym">Phialocephala scopiformis</name>
    <dbReference type="NCBI Taxonomy" id="149040"/>
    <lineage>
        <taxon>Eukaryota</taxon>
        <taxon>Fungi</taxon>
        <taxon>Dikarya</taxon>
        <taxon>Ascomycota</taxon>
        <taxon>Pezizomycotina</taxon>
        <taxon>Leotiomycetes</taxon>
        <taxon>Helotiales</taxon>
        <taxon>Mollisiaceae</taxon>
        <taxon>Mollisia</taxon>
    </lineage>
</organism>
<feature type="compositionally biased region" description="Low complexity" evidence="5">
    <location>
        <begin position="287"/>
        <end position="299"/>
    </location>
</feature>
<dbReference type="KEGG" id="psco:LY89DRAFT_787708"/>
<keyword evidence="4" id="KW-0539">Nucleus</keyword>
<evidence type="ECO:0000256" key="3">
    <source>
        <dbReference type="ARBA" id="ARBA00023163"/>
    </source>
</evidence>
<feature type="compositionally biased region" description="Basic and acidic residues" evidence="5">
    <location>
        <begin position="303"/>
        <end position="312"/>
    </location>
</feature>
<dbReference type="GO" id="GO:0042797">
    <property type="term" value="P:tRNA transcription by RNA polymerase III"/>
    <property type="evidence" value="ECO:0007669"/>
    <property type="project" value="TreeGrafter"/>
</dbReference>
<dbReference type="InterPro" id="IPR007811">
    <property type="entry name" value="RPC4"/>
</dbReference>
<accession>A0A132BCF8</accession>
<dbReference type="EMBL" id="KQ947430">
    <property type="protein sequence ID" value="KUJ10058.1"/>
    <property type="molecule type" value="Genomic_DNA"/>
</dbReference>
<dbReference type="PANTHER" id="PTHR13408:SF0">
    <property type="entry name" value="DNA-DIRECTED RNA POLYMERASE III SUBUNIT RPC4"/>
    <property type="match status" value="1"/>
</dbReference>
<dbReference type="Proteomes" id="UP000070700">
    <property type="component" value="Unassembled WGS sequence"/>
</dbReference>
<feature type="compositionally biased region" description="Basic and acidic residues" evidence="5">
    <location>
        <begin position="513"/>
        <end position="542"/>
    </location>
</feature>
<keyword evidence="7" id="KW-1185">Reference proteome</keyword>
<dbReference type="InParanoid" id="A0A132BCF8"/>
<evidence type="ECO:0000256" key="1">
    <source>
        <dbReference type="ARBA" id="ARBA00004123"/>
    </source>
</evidence>
<feature type="compositionally biased region" description="Basic and acidic residues" evidence="5">
    <location>
        <begin position="411"/>
        <end position="430"/>
    </location>
</feature>
<gene>
    <name evidence="6" type="ORF">LY89DRAFT_787708</name>
</gene>
<feature type="compositionally biased region" description="Gly residues" evidence="5">
    <location>
        <begin position="1"/>
        <end position="12"/>
    </location>
</feature>
<proteinExistence type="predicted"/>
<feature type="compositionally biased region" description="Basic and acidic residues" evidence="5">
    <location>
        <begin position="241"/>
        <end position="264"/>
    </location>
</feature>
<dbReference type="AlphaFoldDB" id="A0A132BCF8"/>
<dbReference type="GO" id="GO:0005666">
    <property type="term" value="C:RNA polymerase III complex"/>
    <property type="evidence" value="ECO:0007669"/>
    <property type="project" value="InterPro"/>
</dbReference>
<evidence type="ECO:0000256" key="4">
    <source>
        <dbReference type="ARBA" id="ARBA00023242"/>
    </source>
</evidence>
<feature type="compositionally biased region" description="Polar residues" evidence="5">
    <location>
        <begin position="39"/>
        <end position="61"/>
    </location>
</feature>
<name>A0A132BCF8_MOLSC</name>
<dbReference type="PANTHER" id="PTHR13408">
    <property type="entry name" value="DNA-DIRECTED RNA POLYMERASE III"/>
    <property type="match status" value="1"/>
</dbReference>
<dbReference type="GeneID" id="28832823"/>
<feature type="region of interest" description="Disordered" evidence="5">
    <location>
        <begin position="1"/>
        <end position="140"/>
    </location>
</feature>
<keyword evidence="2" id="KW-0240">DNA-directed RNA polymerase</keyword>
<feature type="region of interest" description="Disordered" evidence="5">
    <location>
        <begin position="504"/>
        <end position="585"/>
    </location>
</feature>
<feature type="compositionally biased region" description="Low complexity" evidence="5">
    <location>
        <begin position="67"/>
        <end position="82"/>
    </location>
</feature>
<evidence type="ECO:0000256" key="5">
    <source>
        <dbReference type="SAM" id="MobiDB-lite"/>
    </source>
</evidence>
<dbReference type="RefSeq" id="XP_018064413.1">
    <property type="nucleotide sequence ID" value="XM_018223097.1"/>
</dbReference>
<dbReference type="Pfam" id="PF05132">
    <property type="entry name" value="RNA_pol_Rpc4"/>
    <property type="match status" value="1"/>
</dbReference>
<dbReference type="STRING" id="149040.A0A132BCF8"/>
<evidence type="ECO:0000313" key="7">
    <source>
        <dbReference type="Proteomes" id="UP000070700"/>
    </source>
</evidence>
<feature type="compositionally biased region" description="Basic and acidic residues" evidence="5">
    <location>
        <begin position="568"/>
        <end position="579"/>
    </location>
</feature>
<dbReference type="GO" id="GO:0003677">
    <property type="term" value="F:DNA binding"/>
    <property type="evidence" value="ECO:0007669"/>
    <property type="project" value="InterPro"/>
</dbReference>